<proteinExistence type="inferred from homology"/>
<evidence type="ECO:0000256" key="4">
    <source>
        <dbReference type="PIRSR" id="PIRSR005902-1"/>
    </source>
</evidence>
<evidence type="ECO:0000256" key="1">
    <source>
        <dbReference type="ARBA" id="ARBA00009275"/>
    </source>
</evidence>
<protein>
    <submittedName>
        <fullName evidence="5">Deoxyribonuclease</fullName>
    </submittedName>
</protein>
<dbReference type="InterPro" id="IPR018228">
    <property type="entry name" value="DNase_TatD-rel_CS"/>
</dbReference>
<comment type="similarity">
    <text evidence="1">Belongs to the metallo-dependent hydrolases superfamily. TatD-type hydrolase family.</text>
</comment>
<dbReference type="GO" id="GO:0046872">
    <property type="term" value="F:metal ion binding"/>
    <property type="evidence" value="ECO:0007669"/>
    <property type="project" value="UniProtKB-KW"/>
</dbReference>
<dbReference type="NCBIfam" id="NF041926">
    <property type="entry name" value="QatD"/>
    <property type="match status" value="1"/>
</dbReference>
<keyword evidence="2 4" id="KW-0479">Metal-binding</keyword>
<name>A0A419S4X2_9SPHI</name>
<evidence type="ECO:0000256" key="3">
    <source>
        <dbReference type="ARBA" id="ARBA00022801"/>
    </source>
</evidence>
<gene>
    <name evidence="5" type="ORF">BCY91_06440</name>
</gene>
<dbReference type="InterPro" id="IPR049677">
    <property type="entry name" value="QatD"/>
</dbReference>
<dbReference type="PANTHER" id="PTHR46317">
    <property type="entry name" value="HYDROLASE OF PHP SUPERFAMILY-RELATED PROTEIN"/>
    <property type="match status" value="1"/>
</dbReference>
<keyword evidence="3" id="KW-0378">Hydrolase</keyword>
<dbReference type="EMBL" id="MBTA01000025">
    <property type="protein sequence ID" value="RKD15155.1"/>
    <property type="molecule type" value="Genomic_DNA"/>
</dbReference>
<feature type="binding site" evidence="4">
    <location>
        <position position="7"/>
    </location>
    <ligand>
        <name>a divalent metal cation</name>
        <dbReference type="ChEBI" id="CHEBI:60240"/>
        <label>1</label>
    </ligand>
</feature>
<feature type="binding site" evidence="4">
    <location>
        <position position="192"/>
    </location>
    <ligand>
        <name>a divalent metal cation</name>
        <dbReference type="ChEBI" id="CHEBI:60240"/>
        <label>1</label>
    </ligand>
</feature>
<feature type="binding site" evidence="4">
    <location>
        <position position="5"/>
    </location>
    <ligand>
        <name>a divalent metal cation</name>
        <dbReference type="ChEBI" id="CHEBI:60240"/>
        <label>1</label>
    </ligand>
</feature>
<dbReference type="InterPro" id="IPR032466">
    <property type="entry name" value="Metal_Hydrolase"/>
</dbReference>
<feature type="binding site" evidence="4">
    <location>
        <position position="84"/>
    </location>
    <ligand>
        <name>a divalent metal cation</name>
        <dbReference type="ChEBI" id="CHEBI:60240"/>
        <label>1</label>
    </ligand>
</feature>
<dbReference type="GO" id="GO:0016788">
    <property type="term" value="F:hydrolase activity, acting on ester bonds"/>
    <property type="evidence" value="ECO:0007669"/>
    <property type="project" value="InterPro"/>
</dbReference>
<dbReference type="CDD" id="cd01310">
    <property type="entry name" value="TatD_DNAse"/>
    <property type="match status" value="1"/>
</dbReference>
<evidence type="ECO:0000313" key="6">
    <source>
        <dbReference type="Proteomes" id="UP000283433"/>
    </source>
</evidence>
<dbReference type="RefSeq" id="WP_120182028.1">
    <property type="nucleotide sequence ID" value="NZ_MBTA01000025.1"/>
</dbReference>
<accession>A0A419S4X2</accession>
<dbReference type="SUPFAM" id="SSF51556">
    <property type="entry name" value="Metallo-dependent hydrolases"/>
    <property type="match status" value="1"/>
</dbReference>
<keyword evidence="6" id="KW-1185">Reference proteome</keyword>
<dbReference type="PANTHER" id="PTHR46317:SF1">
    <property type="entry name" value="HYDROLASE, TATD FAMILY"/>
    <property type="match status" value="1"/>
</dbReference>
<dbReference type="InterPro" id="IPR001130">
    <property type="entry name" value="TatD-like"/>
</dbReference>
<feature type="binding site" evidence="4">
    <location>
        <position position="144"/>
    </location>
    <ligand>
        <name>a divalent metal cation</name>
        <dbReference type="ChEBI" id="CHEBI:60240"/>
        <label>2</label>
    </ligand>
</feature>
<dbReference type="PIRSF" id="PIRSF005902">
    <property type="entry name" value="DNase_TatD"/>
    <property type="match status" value="1"/>
</dbReference>
<organism evidence="5 6">
    <name type="scientific">Pelobium manganitolerans</name>
    <dbReference type="NCBI Taxonomy" id="1842495"/>
    <lineage>
        <taxon>Bacteria</taxon>
        <taxon>Pseudomonadati</taxon>
        <taxon>Bacteroidota</taxon>
        <taxon>Sphingobacteriia</taxon>
        <taxon>Sphingobacteriales</taxon>
        <taxon>Sphingobacteriaceae</taxon>
        <taxon>Pelobium</taxon>
    </lineage>
</organism>
<dbReference type="PROSITE" id="PS01137">
    <property type="entry name" value="TATD_1"/>
    <property type="match status" value="1"/>
</dbReference>
<dbReference type="Gene3D" id="3.20.20.140">
    <property type="entry name" value="Metal-dependent hydrolases"/>
    <property type="match status" value="1"/>
</dbReference>
<dbReference type="AlphaFoldDB" id="A0A419S4X2"/>
<dbReference type="OrthoDB" id="9810005at2"/>
<dbReference type="Pfam" id="PF01026">
    <property type="entry name" value="TatD_DNase"/>
    <property type="match status" value="1"/>
</dbReference>
<reference evidence="5 6" key="1">
    <citation type="submission" date="2016-07" db="EMBL/GenBank/DDBJ databases">
        <title>Genome of Pelobium manganitolerans.</title>
        <authorList>
            <person name="Wu S."/>
            <person name="Wang G."/>
        </authorList>
    </citation>
    <scope>NUCLEOTIDE SEQUENCE [LARGE SCALE GENOMIC DNA]</scope>
    <source>
        <strain evidence="5 6">YS-25</strain>
    </source>
</reference>
<sequence>MIDTHCHIDLYQQPEKILSECEKAGATIITMTNLPSHFEMGFPHVLPFKRIRMALGMHPLYAEQHIREFPTFLKNLHKTSYIGEIGLDFSRKGFSTKETQIVTFSKILAEINNQPKILSVHSRRAEKEVLDMLIKNRIQYAIFHWYSGPLNLIDKITEAGYFLSVNPAMIKSESGKKIIQRIPKDKLLTETDGPFVEIDHRPIKPGEVMGVYRYLSNVWEIPLIEVEKLISNNLKQIILIINK</sequence>
<dbReference type="Proteomes" id="UP000283433">
    <property type="component" value="Unassembled WGS sequence"/>
</dbReference>
<evidence type="ECO:0000313" key="5">
    <source>
        <dbReference type="EMBL" id="RKD15155.1"/>
    </source>
</evidence>
<comment type="caution">
    <text evidence="5">The sequence shown here is derived from an EMBL/GenBank/DDBJ whole genome shotgun (WGS) entry which is preliminary data.</text>
</comment>
<feature type="binding site" evidence="4">
    <location>
        <position position="121"/>
    </location>
    <ligand>
        <name>a divalent metal cation</name>
        <dbReference type="ChEBI" id="CHEBI:60240"/>
        <label>2</label>
    </ligand>
</feature>
<evidence type="ECO:0000256" key="2">
    <source>
        <dbReference type="ARBA" id="ARBA00022723"/>
    </source>
</evidence>